<dbReference type="GO" id="GO:0005886">
    <property type="term" value="C:plasma membrane"/>
    <property type="evidence" value="ECO:0007669"/>
    <property type="project" value="UniProtKB-SubCell"/>
</dbReference>
<keyword evidence="4 6" id="KW-1133">Transmembrane helix</keyword>
<evidence type="ECO:0000256" key="5">
    <source>
        <dbReference type="ARBA" id="ARBA00023136"/>
    </source>
</evidence>
<feature type="transmembrane region" description="Helical" evidence="6">
    <location>
        <begin position="214"/>
        <end position="233"/>
    </location>
</feature>
<dbReference type="PANTHER" id="PTHR35007:SF4">
    <property type="entry name" value="CONSERVED TRANSMEMBRANE PROTEIN-RELATED"/>
    <property type="match status" value="1"/>
</dbReference>
<evidence type="ECO:0000256" key="1">
    <source>
        <dbReference type="ARBA" id="ARBA00004651"/>
    </source>
</evidence>
<evidence type="ECO:0000256" key="6">
    <source>
        <dbReference type="SAM" id="Phobius"/>
    </source>
</evidence>
<evidence type="ECO:0000259" key="7">
    <source>
        <dbReference type="Pfam" id="PF00482"/>
    </source>
</evidence>
<keyword evidence="3 6" id="KW-0812">Transmembrane</keyword>
<reference evidence="10" key="2">
    <citation type="submission" date="2015-04" db="EMBL/GenBank/DDBJ databases">
        <title>Physiological reanalysis, assessment of diazotrophy, and genome sequences of multiple isolates of Streptomyces thermoautotrophicus.</title>
        <authorList>
            <person name="MacKellar D.C."/>
            <person name="Lieber L."/>
            <person name="Norman J."/>
            <person name="Bolger A."/>
            <person name="Tobin C."/>
            <person name="Murray J.W."/>
            <person name="Chang R."/>
            <person name="Ford T."/>
            <person name="Nguyen P.Q."/>
            <person name="Woodward J."/>
            <person name="Permingeat H."/>
            <person name="Joshi N.S."/>
            <person name="Silver P.A."/>
            <person name="Usadel B."/>
            <person name="Rutherford A.W."/>
            <person name="Friesen M."/>
            <person name="Prell J."/>
        </authorList>
    </citation>
    <scope>NUCLEOTIDE SEQUENCE [LARGE SCALE GENOMIC DNA]</scope>
    <source>
        <strain evidence="10">H1</strain>
    </source>
</reference>
<dbReference type="AlphaFoldDB" id="A0A132MN26"/>
<evidence type="ECO:0000313" key="10">
    <source>
        <dbReference type="Proteomes" id="UP000070188"/>
    </source>
</evidence>
<dbReference type="Pfam" id="PF00482">
    <property type="entry name" value="T2SSF"/>
    <property type="match status" value="1"/>
</dbReference>
<evidence type="ECO:0000313" key="11">
    <source>
        <dbReference type="Proteomes" id="UP000070659"/>
    </source>
</evidence>
<keyword evidence="10" id="KW-1185">Reference proteome</keyword>
<dbReference type="EMBL" id="LAXD01000001">
    <property type="protein sequence ID" value="KWW98811.1"/>
    <property type="molecule type" value="Genomic_DNA"/>
</dbReference>
<dbReference type="PATRIC" id="fig|1469144.10.peg.534"/>
<feature type="transmembrane region" description="Helical" evidence="6">
    <location>
        <begin position="57"/>
        <end position="86"/>
    </location>
</feature>
<reference evidence="8 11" key="1">
    <citation type="submission" date="2015-02" db="EMBL/GenBank/DDBJ databases">
        <title>Physiological reanalysis, assessment of diazotrophy, and genome sequences of multiple isolates of Streptomyces thermoautotrophicus.</title>
        <authorList>
            <person name="MacKellar D.C."/>
            <person name="Lieber L."/>
            <person name="Norman J."/>
            <person name="Bolger A."/>
            <person name="Tobin C."/>
            <person name="Murray J.W."/>
            <person name="Prell J."/>
        </authorList>
    </citation>
    <scope>NUCLEOTIDE SEQUENCE [LARGE SCALE GENOMIC DNA]</scope>
    <source>
        <strain evidence="8 11">UBT1</strain>
    </source>
</reference>
<dbReference type="InterPro" id="IPR018076">
    <property type="entry name" value="T2SS_GspF_dom"/>
</dbReference>
<dbReference type="Proteomes" id="UP000070659">
    <property type="component" value="Unassembled WGS sequence"/>
</dbReference>
<evidence type="ECO:0000313" key="9">
    <source>
        <dbReference type="EMBL" id="KWW98811.1"/>
    </source>
</evidence>
<dbReference type="STRING" id="1469144.LI90_440"/>
<reference evidence="9" key="3">
    <citation type="submission" date="2015-04" db="EMBL/GenBank/DDBJ databases">
        <title>Physiological reanalysis, assessment of diazotrophy, and genome sequences of multiple isolates of Streptomyces thermoautotrophicus.</title>
        <authorList>
            <person name="MacKellar D.C."/>
            <person name="Lieber L."/>
            <person name="Norman J."/>
            <person name="Bolger A."/>
            <person name="Tobin C."/>
            <person name="Murray J.W."/>
            <person name="Woodward J."/>
            <person name="Friesen M."/>
            <person name="Prell J."/>
        </authorList>
    </citation>
    <scope>NUCLEOTIDE SEQUENCE [LARGE SCALE GENOMIC DNA]</scope>
    <source>
        <strain evidence="9">H1</strain>
    </source>
</reference>
<keyword evidence="5 6" id="KW-0472">Membrane</keyword>
<dbReference type="EMBL" id="JYIJ01000019">
    <property type="protein sequence ID" value="KWW97507.1"/>
    <property type="molecule type" value="Genomic_DNA"/>
</dbReference>
<feature type="transmembrane region" description="Helical" evidence="6">
    <location>
        <begin position="245"/>
        <end position="264"/>
    </location>
</feature>
<proteinExistence type="predicted"/>
<evidence type="ECO:0000313" key="8">
    <source>
        <dbReference type="EMBL" id="KWW97507.1"/>
    </source>
</evidence>
<keyword evidence="2" id="KW-1003">Cell membrane</keyword>
<evidence type="ECO:0000256" key="4">
    <source>
        <dbReference type="ARBA" id="ARBA00022989"/>
    </source>
</evidence>
<comment type="caution">
    <text evidence="9">The sequence shown here is derived from an EMBL/GenBank/DDBJ whole genome shotgun (WGS) entry which is preliminary data.</text>
</comment>
<evidence type="ECO:0000256" key="2">
    <source>
        <dbReference type="ARBA" id="ARBA00022475"/>
    </source>
</evidence>
<accession>A0A132MN26</accession>
<sequence length="276" mass="28273">MMGEWGSAAAGFALLAAGSAAGAAWVWAGPCPGERLRAAFVGASARTTEWRRSLPRAVVLAAGGAAAFLVWSPVPLVLAPVVAVLADRYLRARAARQRAARTRAEVQRLCEALVGELRAGRPPADALAHAATEAGELGETLARAVSLGADVPAALREAAGRPGAAALARLAACWQVAQDSGAGLVAAVAHISEGLRADEAVRQEVTAQLAAPRATARLLAALPAFGLLLGYGLDADPLRILFGTPYGLACVVLGTCLDAAGVLWTERIARRAEEQP</sequence>
<dbReference type="PANTHER" id="PTHR35007">
    <property type="entry name" value="INTEGRAL MEMBRANE PROTEIN-RELATED"/>
    <property type="match status" value="1"/>
</dbReference>
<name>A0A132MN26_9ACTN</name>
<comment type="subcellular location">
    <subcellularLocation>
        <location evidence="1">Cell membrane</location>
        <topology evidence="1">Multi-pass membrane protein</topology>
    </subcellularLocation>
</comment>
<dbReference type="Proteomes" id="UP000070188">
    <property type="component" value="Unassembled WGS sequence"/>
</dbReference>
<gene>
    <name evidence="9" type="ORF">LI90_440</name>
    <name evidence="8" type="ORF">TH66_17970</name>
</gene>
<feature type="domain" description="Type II secretion system protein GspF" evidence="7">
    <location>
        <begin position="110"/>
        <end position="229"/>
    </location>
</feature>
<evidence type="ECO:0000256" key="3">
    <source>
        <dbReference type="ARBA" id="ARBA00022692"/>
    </source>
</evidence>
<protein>
    <submittedName>
        <fullName evidence="9">Integral membrane protein</fullName>
    </submittedName>
</protein>
<organism evidence="9 10">
    <name type="scientific">Carbonactinospora thermoautotrophica</name>
    <dbReference type="NCBI Taxonomy" id="1469144"/>
    <lineage>
        <taxon>Bacteria</taxon>
        <taxon>Bacillati</taxon>
        <taxon>Actinomycetota</taxon>
        <taxon>Actinomycetes</taxon>
        <taxon>Kitasatosporales</taxon>
        <taxon>Carbonactinosporaceae</taxon>
        <taxon>Carbonactinospora</taxon>
    </lineage>
</organism>